<dbReference type="InterPro" id="IPR039422">
    <property type="entry name" value="MarR/SlyA-like"/>
</dbReference>
<proteinExistence type="predicted"/>
<dbReference type="RefSeq" id="WP_266348721.1">
    <property type="nucleotide sequence ID" value="NZ_JAPKNG010000003.1"/>
</dbReference>
<keyword evidence="3" id="KW-0238">DNA-binding</keyword>
<evidence type="ECO:0000256" key="1">
    <source>
        <dbReference type="SAM" id="MobiDB-lite"/>
    </source>
</evidence>
<dbReference type="SUPFAM" id="SSF46785">
    <property type="entry name" value="Winged helix' DNA-binding domain"/>
    <property type="match status" value="1"/>
</dbReference>
<dbReference type="PANTHER" id="PTHR33164:SF57">
    <property type="entry name" value="MARR-FAMILY TRANSCRIPTIONAL REGULATOR"/>
    <property type="match status" value="1"/>
</dbReference>
<dbReference type="PROSITE" id="PS50995">
    <property type="entry name" value="HTH_MARR_2"/>
    <property type="match status" value="1"/>
</dbReference>
<evidence type="ECO:0000313" key="4">
    <source>
        <dbReference type="Proteomes" id="UP001241603"/>
    </source>
</evidence>
<dbReference type="PANTHER" id="PTHR33164">
    <property type="entry name" value="TRANSCRIPTIONAL REGULATOR, MARR FAMILY"/>
    <property type="match status" value="1"/>
</dbReference>
<evidence type="ECO:0000313" key="3">
    <source>
        <dbReference type="EMBL" id="MDQ0437789.1"/>
    </source>
</evidence>
<dbReference type="EMBL" id="JAUSVO010000003">
    <property type="protein sequence ID" value="MDQ0437789.1"/>
    <property type="molecule type" value="Genomic_DNA"/>
</dbReference>
<feature type="domain" description="HTH marR-type" evidence="2">
    <location>
        <begin position="32"/>
        <end position="172"/>
    </location>
</feature>
<reference evidence="3 4" key="1">
    <citation type="submission" date="2023-07" db="EMBL/GenBank/DDBJ databases">
        <title>Genomic Encyclopedia of Type Strains, Phase IV (KMG-IV): sequencing the most valuable type-strain genomes for metagenomic binning, comparative biology and taxonomic classification.</title>
        <authorList>
            <person name="Goeker M."/>
        </authorList>
    </citation>
    <scope>NUCLEOTIDE SEQUENCE [LARGE SCALE GENOMIC DNA]</scope>
    <source>
        <strain evidence="3 4">B6-8</strain>
    </source>
</reference>
<comment type="caution">
    <text evidence="3">The sequence shown here is derived from an EMBL/GenBank/DDBJ whole genome shotgun (WGS) entry which is preliminary data.</text>
</comment>
<dbReference type="Proteomes" id="UP001241603">
    <property type="component" value="Unassembled WGS sequence"/>
</dbReference>
<dbReference type="InterPro" id="IPR036388">
    <property type="entry name" value="WH-like_DNA-bd_sf"/>
</dbReference>
<organism evidence="3 4">
    <name type="scientific">Kaistia dalseonensis</name>
    <dbReference type="NCBI Taxonomy" id="410840"/>
    <lineage>
        <taxon>Bacteria</taxon>
        <taxon>Pseudomonadati</taxon>
        <taxon>Pseudomonadota</taxon>
        <taxon>Alphaproteobacteria</taxon>
        <taxon>Hyphomicrobiales</taxon>
        <taxon>Kaistiaceae</taxon>
        <taxon>Kaistia</taxon>
    </lineage>
</organism>
<dbReference type="Pfam" id="PF12802">
    <property type="entry name" value="MarR_2"/>
    <property type="match status" value="1"/>
</dbReference>
<dbReference type="GO" id="GO:0003677">
    <property type="term" value="F:DNA binding"/>
    <property type="evidence" value="ECO:0007669"/>
    <property type="project" value="UniProtKB-KW"/>
</dbReference>
<evidence type="ECO:0000259" key="2">
    <source>
        <dbReference type="PROSITE" id="PS50995"/>
    </source>
</evidence>
<gene>
    <name evidence="3" type="ORF">QO014_002181</name>
</gene>
<dbReference type="SMART" id="SM00347">
    <property type="entry name" value="HTH_MARR"/>
    <property type="match status" value="1"/>
</dbReference>
<dbReference type="InterPro" id="IPR000835">
    <property type="entry name" value="HTH_MarR-typ"/>
</dbReference>
<protein>
    <submittedName>
        <fullName evidence="3">DNA-binding MarR family transcriptional regulator</fullName>
    </submittedName>
</protein>
<name>A0ABU0H8F9_9HYPH</name>
<sequence>MSRTDHQAGARTTPDPDANNHAASDPARMDDIACIDAALGRIRRSMARQSLGRRVLDELGADVDSGLIEVLHAVQRGEADPAGVAVGTVAASLGVDPSQASRLVAEAVKRGYVLRVPAQDDGRRSVLRLSEKGRVLFARFEMHKRVILQDHFHDWSSEDLAAFGRLLTRFSSIARGEDG</sequence>
<dbReference type="InterPro" id="IPR036390">
    <property type="entry name" value="WH_DNA-bd_sf"/>
</dbReference>
<keyword evidence="4" id="KW-1185">Reference proteome</keyword>
<accession>A0ABU0H8F9</accession>
<dbReference type="Gene3D" id="1.10.10.10">
    <property type="entry name" value="Winged helix-like DNA-binding domain superfamily/Winged helix DNA-binding domain"/>
    <property type="match status" value="1"/>
</dbReference>
<feature type="region of interest" description="Disordered" evidence="1">
    <location>
        <begin position="1"/>
        <end position="25"/>
    </location>
</feature>